<dbReference type="Proteomes" id="UP001551482">
    <property type="component" value="Unassembled WGS sequence"/>
</dbReference>
<evidence type="ECO:0000313" key="2">
    <source>
        <dbReference type="Proteomes" id="UP001551482"/>
    </source>
</evidence>
<name>A0ABV3DSU7_9ACTN</name>
<dbReference type="EMBL" id="JBEZFP010000116">
    <property type="protein sequence ID" value="MEU8138249.1"/>
    <property type="molecule type" value="Genomic_DNA"/>
</dbReference>
<dbReference type="SUPFAM" id="SSF51126">
    <property type="entry name" value="Pectin lyase-like"/>
    <property type="match status" value="1"/>
</dbReference>
<sequence>MYDWSKAGFRSGAPLPGDGAIRSEGQCRITPDVLSGQFGVKANDGKDDTDGIQKAVDQIKSACSPSGSYDKESLIQLPAGQLDITHEIHLDADYLIVRGAGADPANGTRLVYTPDADTRYDTVTKDGTRWDQDKMEYEDGSGGWLWPGRGLFRVQSRAVHPDYAKDHDSAPDNRKDLFEGTVNVHWKAGVELREKPGDAGFAARAGDTVVPLARNAELDNLKVGTLVNVRAANSRKFYESMNAAGTGGKDSGMENLHMRQQIFTVTAIDAGAKTVTLDKPLEYDVPVDSVSDGSAPIRNKPYPSKVAPLVDPVLGVGIEALSITQTEEKLDAAASVDNYGNMDPASAMHGIVLKWAADSWVKGVSMQMTGSHPIVTEEASHLSIVDNTLNGSWNKGKGGNGYLRGSRMWDSLYAGNKAVNLRHFTIQWSASGNVVIGNSFDSDLNLHGGWERHNLFELNKVVVGAGHRPDSCQANCGDEGGSDPDGADWYPIWWAAGPKAVKWSGASGPDNVFFHNEMSKQAAEDGPYQPYYADPKRIYRFGWDGTAYRPLSVDGTPIADWAGNETKDFTNGQGVDASKTFDGPSIFLKTVP</sequence>
<dbReference type="InterPro" id="IPR011050">
    <property type="entry name" value="Pectin_lyase_fold/virulence"/>
</dbReference>
<gene>
    <name evidence="1" type="ORF">AB0C36_32675</name>
</gene>
<protein>
    <submittedName>
        <fullName evidence="1">Uncharacterized protein</fullName>
    </submittedName>
</protein>
<proteinExistence type="predicted"/>
<reference evidence="1 2" key="1">
    <citation type="submission" date="2024-06" db="EMBL/GenBank/DDBJ databases">
        <title>The Natural Products Discovery Center: Release of the First 8490 Sequenced Strains for Exploring Actinobacteria Biosynthetic Diversity.</title>
        <authorList>
            <person name="Kalkreuter E."/>
            <person name="Kautsar S.A."/>
            <person name="Yang D."/>
            <person name="Bader C.D."/>
            <person name="Teijaro C.N."/>
            <person name="Fluegel L."/>
            <person name="Davis C.M."/>
            <person name="Simpson J.R."/>
            <person name="Lauterbach L."/>
            <person name="Steele A.D."/>
            <person name="Gui C."/>
            <person name="Meng S."/>
            <person name="Li G."/>
            <person name="Viehrig K."/>
            <person name="Ye F."/>
            <person name="Su P."/>
            <person name="Kiefer A.F."/>
            <person name="Nichols A."/>
            <person name="Cepeda A.J."/>
            <person name="Yan W."/>
            <person name="Fan B."/>
            <person name="Jiang Y."/>
            <person name="Adhikari A."/>
            <person name="Zheng C.-J."/>
            <person name="Schuster L."/>
            <person name="Cowan T.M."/>
            <person name="Smanski M.J."/>
            <person name="Chevrette M.G."/>
            <person name="De Carvalho L.P.S."/>
            <person name="Shen B."/>
        </authorList>
    </citation>
    <scope>NUCLEOTIDE SEQUENCE [LARGE SCALE GENOMIC DNA]</scope>
    <source>
        <strain evidence="1 2">NPDC048946</strain>
    </source>
</reference>
<evidence type="ECO:0000313" key="1">
    <source>
        <dbReference type="EMBL" id="MEU8138249.1"/>
    </source>
</evidence>
<accession>A0ABV3DSU7</accession>
<dbReference type="InterPro" id="IPR012334">
    <property type="entry name" value="Pectin_lyas_fold"/>
</dbReference>
<dbReference type="Gene3D" id="2.160.20.10">
    <property type="entry name" value="Single-stranded right-handed beta-helix, Pectin lyase-like"/>
    <property type="match status" value="1"/>
</dbReference>
<dbReference type="RefSeq" id="WP_358361324.1">
    <property type="nucleotide sequence ID" value="NZ_JBEZFP010000116.1"/>
</dbReference>
<organism evidence="1 2">
    <name type="scientific">Streptodolium elevatio</name>
    <dbReference type="NCBI Taxonomy" id="3157996"/>
    <lineage>
        <taxon>Bacteria</taxon>
        <taxon>Bacillati</taxon>
        <taxon>Actinomycetota</taxon>
        <taxon>Actinomycetes</taxon>
        <taxon>Kitasatosporales</taxon>
        <taxon>Streptomycetaceae</taxon>
        <taxon>Streptodolium</taxon>
    </lineage>
</organism>
<comment type="caution">
    <text evidence="1">The sequence shown here is derived from an EMBL/GenBank/DDBJ whole genome shotgun (WGS) entry which is preliminary data.</text>
</comment>
<keyword evidence="2" id="KW-1185">Reference proteome</keyword>